<evidence type="ECO:0000313" key="11">
    <source>
        <dbReference type="Proteomes" id="UP001445076"/>
    </source>
</evidence>
<evidence type="ECO:0000313" key="10">
    <source>
        <dbReference type="EMBL" id="KAK8745274.1"/>
    </source>
</evidence>
<dbReference type="InterPro" id="IPR017850">
    <property type="entry name" value="Alkaline_phosphatase_core_sf"/>
</dbReference>
<dbReference type="Proteomes" id="UP001445076">
    <property type="component" value="Unassembled WGS sequence"/>
</dbReference>
<keyword evidence="5" id="KW-0808">Transferase</keyword>
<evidence type="ECO:0000256" key="3">
    <source>
        <dbReference type="ARBA" id="ARBA00005315"/>
    </source>
</evidence>
<dbReference type="CDD" id="cd16024">
    <property type="entry name" value="GPI_EPT_2"/>
    <property type="match status" value="1"/>
</dbReference>
<keyword evidence="4" id="KW-0337">GPI-anchor biosynthesis</keyword>
<evidence type="ECO:0000256" key="9">
    <source>
        <dbReference type="ARBA" id="ARBA00023136"/>
    </source>
</evidence>
<dbReference type="AlphaFoldDB" id="A0AAW0Y566"/>
<evidence type="ECO:0000256" key="7">
    <source>
        <dbReference type="ARBA" id="ARBA00022824"/>
    </source>
</evidence>
<evidence type="ECO:0000256" key="8">
    <source>
        <dbReference type="ARBA" id="ARBA00022989"/>
    </source>
</evidence>
<dbReference type="GO" id="GO:0006506">
    <property type="term" value="P:GPI anchor biosynthetic process"/>
    <property type="evidence" value="ECO:0007669"/>
    <property type="project" value="UniProtKB-KW"/>
</dbReference>
<keyword evidence="11" id="KW-1185">Reference proteome</keyword>
<comment type="similarity">
    <text evidence="3">Belongs to the PIGG/PIGN/PIGO family. PIGG subfamily.</text>
</comment>
<organism evidence="10 11">
    <name type="scientific">Cherax quadricarinatus</name>
    <name type="common">Australian red claw crayfish</name>
    <dbReference type="NCBI Taxonomy" id="27406"/>
    <lineage>
        <taxon>Eukaryota</taxon>
        <taxon>Metazoa</taxon>
        <taxon>Ecdysozoa</taxon>
        <taxon>Arthropoda</taxon>
        <taxon>Crustacea</taxon>
        <taxon>Multicrustacea</taxon>
        <taxon>Malacostraca</taxon>
        <taxon>Eumalacostraca</taxon>
        <taxon>Eucarida</taxon>
        <taxon>Decapoda</taxon>
        <taxon>Pleocyemata</taxon>
        <taxon>Astacidea</taxon>
        <taxon>Parastacoidea</taxon>
        <taxon>Parastacidae</taxon>
        <taxon>Cherax</taxon>
    </lineage>
</organism>
<evidence type="ECO:0008006" key="12">
    <source>
        <dbReference type="Google" id="ProtNLM"/>
    </source>
</evidence>
<evidence type="ECO:0000256" key="2">
    <source>
        <dbReference type="ARBA" id="ARBA00004687"/>
    </source>
</evidence>
<dbReference type="InterPro" id="IPR039527">
    <property type="entry name" value="PIGG/GPI7"/>
</dbReference>
<keyword evidence="6" id="KW-0812">Transmembrane</keyword>
<dbReference type="EMBL" id="JARKIK010000019">
    <property type="protein sequence ID" value="KAK8745274.1"/>
    <property type="molecule type" value="Genomic_DNA"/>
</dbReference>
<name>A0AAW0Y566_CHEQU</name>
<feature type="non-terminal residue" evidence="10">
    <location>
        <position position="382"/>
    </location>
</feature>
<dbReference type="Pfam" id="PF01663">
    <property type="entry name" value="Phosphodiest"/>
    <property type="match status" value="1"/>
</dbReference>
<evidence type="ECO:0000256" key="4">
    <source>
        <dbReference type="ARBA" id="ARBA00022502"/>
    </source>
</evidence>
<dbReference type="GO" id="GO:0005789">
    <property type="term" value="C:endoplasmic reticulum membrane"/>
    <property type="evidence" value="ECO:0007669"/>
    <property type="project" value="UniProtKB-SubCell"/>
</dbReference>
<comment type="pathway">
    <text evidence="2">Glycolipid biosynthesis; glycosylphosphatidylinositol-anchor biosynthesis.</text>
</comment>
<evidence type="ECO:0000256" key="6">
    <source>
        <dbReference type="ARBA" id="ARBA00022692"/>
    </source>
</evidence>
<sequence>MLISKCIFMMMRLSGLSHLLIEQVAVIAALVAYLTGIVTVRPQPLPPEDLLSTDPPTSRDQDASTVLVSKTVIVVIDALRSDHLVSTPQPLMPHLHGLLSQGDAHGYVLHTASPTVTLPRIKSLVTGSIPGFMDIIENFGASELSEDNLIRRWVDAGKRIHFYGDDTWIKLFPSHFTKYDAVTSFFVADYTEVDRNVTRHISKTMASDDWEVLILHYLGLDHIGHLEGPMSPLIGPKLLEMDSVIKNIHLELEKKGQRYLVVVCGDHGMSDAGGHGGSSHSEVTTSSLLFSNTFGKKITNKVGEAQQVDLASTLAFMTGVDIPEGNIGRPLTEVLSHFGVKKKMSLHHTSARQLLAVARGAGLHADHGKTVLPLILIMVRLC</sequence>
<dbReference type="InterPro" id="IPR037674">
    <property type="entry name" value="PIG-G_N"/>
</dbReference>
<reference evidence="10 11" key="1">
    <citation type="journal article" date="2024" name="BMC Genomics">
        <title>Genome assembly of redclaw crayfish (Cherax quadricarinatus) provides insights into its immune adaptation and hypoxia tolerance.</title>
        <authorList>
            <person name="Liu Z."/>
            <person name="Zheng J."/>
            <person name="Li H."/>
            <person name="Fang K."/>
            <person name="Wang S."/>
            <person name="He J."/>
            <person name="Zhou D."/>
            <person name="Weng S."/>
            <person name="Chi M."/>
            <person name="Gu Z."/>
            <person name="He J."/>
            <person name="Li F."/>
            <person name="Wang M."/>
        </authorList>
    </citation>
    <scope>NUCLEOTIDE SEQUENCE [LARGE SCALE GENOMIC DNA]</scope>
    <source>
        <strain evidence="10">ZL_2023a</strain>
    </source>
</reference>
<gene>
    <name evidence="10" type="ORF">OTU49_000104</name>
</gene>
<comment type="subcellular location">
    <subcellularLocation>
        <location evidence="1">Endoplasmic reticulum membrane</location>
        <topology evidence="1">Multi-pass membrane protein</topology>
    </subcellularLocation>
</comment>
<accession>A0AAW0Y566</accession>
<keyword evidence="7" id="KW-0256">Endoplasmic reticulum</keyword>
<keyword evidence="8" id="KW-1133">Transmembrane helix</keyword>
<dbReference type="GO" id="GO:0051267">
    <property type="term" value="F:CP2 mannose-ethanolamine phosphotransferase activity"/>
    <property type="evidence" value="ECO:0007669"/>
    <property type="project" value="TreeGrafter"/>
</dbReference>
<proteinExistence type="inferred from homology"/>
<dbReference type="PANTHER" id="PTHR23072:SF0">
    <property type="entry name" value="GPI ETHANOLAMINE PHOSPHATE TRANSFERASE 2"/>
    <property type="match status" value="1"/>
</dbReference>
<keyword evidence="9" id="KW-0472">Membrane</keyword>
<dbReference type="InterPro" id="IPR002591">
    <property type="entry name" value="Phosphodiest/P_Trfase"/>
</dbReference>
<protein>
    <recommendedName>
        <fullName evidence="12">GPI ethanolamine phosphate transferase 2</fullName>
    </recommendedName>
</protein>
<dbReference type="PANTHER" id="PTHR23072">
    <property type="entry name" value="PHOSPHATIDYLINOSITOL GLYCAN-RELATED"/>
    <property type="match status" value="1"/>
</dbReference>
<dbReference type="Gene3D" id="3.40.720.10">
    <property type="entry name" value="Alkaline Phosphatase, subunit A"/>
    <property type="match status" value="1"/>
</dbReference>
<evidence type="ECO:0000256" key="1">
    <source>
        <dbReference type="ARBA" id="ARBA00004477"/>
    </source>
</evidence>
<evidence type="ECO:0000256" key="5">
    <source>
        <dbReference type="ARBA" id="ARBA00022679"/>
    </source>
</evidence>
<comment type="caution">
    <text evidence="10">The sequence shown here is derived from an EMBL/GenBank/DDBJ whole genome shotgun (WGS) entry which is preliminary data.</text>
</comment>
<dbReference type="SUPFAM" id="SSF53649">
    <property type="entry name" value="Alkaline phosphatase-like"/>
    <property type="match status" value="1"/>
</dbReference>